<name>A0A1B0B8Y6_9MUSC</name>
<dbReference type="EMBL" id="JXJN01010105">
    <property type="status" value="NOT_ANNOTATED_CDS"/>
    <property type="molecule type" value="Genomic_DNA"/>
</dbReference>
<organism evidence="2 3">
    <name type="scientific">Glossina palpalis gambiensis</name>
    <dbReference type="NCBI Taxonomy" id="67801"/>
    <lineage>
        <taxon>Eukaryota</taxon>
        <taxon>Metazoa</taxon>
        <taxon>Ecdysozoa</taxon>
        <taxon>Arthropoda</taxon>
        <taxon>Hexapoda</taxon>
        <taxon>Insecta</taxon>
        <taxon>Pterygota</taxon>
        <taxon>Neoptera</taxon>
        <taxon>Endopterygota</taxon>
        <taxon>Diptera</taxon>
        <taxon>Brachycera</taxon>
        <taxon>Muscomorpha</taxon>
        <taxon>Hippoboscoidea</taxon>
        <taxon>Glossinidae</taxon>
        <taxon>Glossina</taxon>
    </lineage>
</organism>
<dbReference type="AlphaFoldDB" id="A0A1B0B8Y6"/>
<evidence type="ECO:0000313" key="3">
    <source>
        <dbReference type="Proteomes" id="UP000092460"/>
    </source>
</evidence>
<dbReference type="Proteomes" id="UP000092460">
    <property type="component" value="Unassembled WGS sequence"/>
</dbReference>
<reference evidence="3" key="1">
    <citation type="submission" date="2015-01" db="EMBL/GenBank/DDBJ databases">
        <authorList>
            <person name="Aksoy S."/>
            <person name="Warren W."/>
            <person name="Wilson R.K."/>
        </authorList>
    </citation>
    <scope>NUCLEOTIDE SEQUENCE [LARGE SCALE GENOMIC DNA]</scope>
    <source>
        <strain evidence="3">IAEA</strain>
    </source>
</reference>
<dbReference type="EnsemblMetazoa" id="GPPI022622-RA">
    <property type="protein sequence ID" value="GPPI022622-PA"/>
    <property type="gene ID" value="GPPI022622"/>
</dbReference>
<feature type="region of interest" description="Disordered" evidence="1">
    <location>
        <begin position="246"/>
        <end position="280"/>
    </location>
</feature>
<sequence length="314" mass="35737">MYLSVKLYAYNLTLNKPLLPTGIFKAFCVVTYAIETLQEFLRMFRGSCVPPKHSLYYPLYVYLLTSRNHDDDATYPYLVHFWHWATLTVKEQTHEVVVNNVPTYTDSQFDAVRCCCCLHCAAKVSSKYQLFTHQSLVRVVFISTPPCLATAQSIKRKNTNGLKSGLYTILRLVLKLDLVFVILSHLAHKLEFMSMAVHTMPPISLLCEDFVKSMLRSVDDNSCPANPAETSATTHLNGDIEMNGVVEGSDSEDDNNCQGDRNTATENKNATKRKDILMKTEELRKQNKQLNVTAEKEEESRLRLIAQQTSDFDF</sequence>
<reference evidence="2" key="2">
    <citation type="submission" date="2020-05" db="UniProtKB">
        <authorList>
            <consortium name="EnsemblMetazoa"/>
        </authorList>
    </citation>
    <scope>IDENTIFICATION</scope>
    <source>
        <strain evidence="2">IAEA</strain>
    </source>
</reference>
<feature type="compositionally biased region" description="Polar residues" evidence="1">
    <location>
        <begin position="256"/>
        <end position="268"/>
    </location>
</feature>
<evidence type="ECO:0000256" key="1">
    <source>
        <dbReference type="SAM" id="MobiDB-lite"/>
    </source>
</evidence>
<protein>
    <submittedName>
        <fullName evidence="2">Uncharacterized protein</fullName>
    </submittedName>
</protein>
<dbReference type="VEuPathDB" id="VectorBase:GPPI022622"/>
<proteinExistence type="predicted"/>
<dbReference type="STRING" id="67801.A0A1B0B8Y6"/>
<evidence type="ECO:0000313" key="2">
    <source>
        <dbReference type="EnsemblMetazoa" id="GPPI022622-PA"/>
    </source>
</evidence>
<keyword evidence="3" id="KW-1185">Reference proteome</keyword>
<accession>A0A1B0B8Y6</accession>